<gene>
    <name evidence="2" type="primary">Bm8808</name>
    <name evidence="2" type="ORF">BM_Bm8808</name>
</gene>
<protein>
    <submittedName>
        <fullName evidence="2">Bm8808</fullName>
    </submittedName>
</protein>
<organism evidence="2">
    <name type="scientific">Brugia malayi</name>
    <name type="common">Filarial nematode worm</name>
    <dbReference type="NCBI Taxonomy" id="6279"/>
    <lineage>
        <taxon>Eukaryota</taxon>
        <taxon>Metazoa</taxon>
        <taxon>Ecdysozoa</taxon>
        <taxon>Nematoda</taxon>
        <taxon>Chromadorea</taxon>
        <taxon>Rhabditida</taxon>
        <taxon>Spirurina</taxon>
        <taxon>Spiruromorpha</taxon>
        <taxon>Filarioidea</taxon>
        <taxon>Onchocercidae</taxon>
        <taxon>Brugia</taxon>
    </lineage>
</organism>
<accession>A0A1I9G0B0</accession>
<proteinExistence type="predicted"/>
<reference evidence="2" key="1">
    <citation type="journal article" date="2007" name="Science">
        <title>Draft genome of the filarial nematode parasite Brugia malayi.</title>
        <authorList>
            <person name="Ghedin E."/>
            <person name="Wang S."/>
            <person name="Spiro D."/>
            <person name="Caler E."/>
            <person name="Zhao Q."/>
            <person name="Crabtree J."/>
            <person name="Allen J.E."/>
            <person name="Delcher A.L."/>
            <person name="Guiliano D.B."/>
            <person name="Miranda-Saavedra D."/>
            <person name="Angiuoli S.V."/>
            <person name="Creasy T."/>
            <person name="Amedeo P."/>
            <person name="Haas B."/>
            <person name="El-Sayed N.M."/>
            <person name="Wortman J.R."/>
            <person name="Feldblyum T."/>
            <person name="Tallon L."/>
            <person name="Schatz M."/>
            <person name="Shumway M."/>
            <person name="Koo H."/>
            <person name="Salzberg S.L."/>
            <person name="Schobel S."/>
            <person name="Pertea M."/>
            <person name="Pop M."/>
            <person name="White O."/>
            <person name="Barton G.J."/>
            <person name="Carlow C.K."/>
            <person name="Crawford M.J."/>
            <person name="Daub J."/>
            <person name="Dimmic M.W."/>
            <person name="Estes C.F."/>
            <person name="Foster J.M."/>
            <person name="Ganatra M."/>
            <person name="Gregory W.F."/>
            <person name="Johnson N.M."/>
            <person name="Jin J."/>
            <person name="Komuniecki R."/>
            <person name="Korf I."/>
            <person name="Kumar S."/>
            <person name="Laney S."/>
            <person name="Li B.W."/>
            <person name="Li W."/>
            <person name="Lindblom T.H."/>
            <person name="Lustigman S."/>
            <person name="Ma D."/>
            <person name="Maina C.V."/>
            <person name="Martin D.M."/>
            <person name="McCarter J.P."/>
            <person name="McReynolds L."/>
            <person name="Mitreva M."/>
            <person name="Nutman T.B."/>
            <person name="Parkinson J."/>
            <person name="Peregrin-Alvarez J.M."/>
            <person name="Poole C."/>
            <person name="Ren Q."/>
            <person name="Saunders L."/>
            <person name="Sluder A.E."/>
            <person name="Smith K."/>
            <person name="Stanke M."/>
            <person name="Unnasch T.R."/>
            <person name="Ware J."/>
            <person name="Wei A.D."/>
            <person name="Weil G."/>
            <person name="Williams D.J."/>
            <person name="Zhang Y."/>
            <person name="Williams S.A."/>
            <person name="Fraser-Liggett C."/>
            <person name="Slatko B."/>
            <person name="Blaxter M.L."/>
            <person name="Scott A.L."/>
        </authorList>
    </citation>
    <scope>NUCLEOTIDE SEQUENCE</scope>
    <source>
        <strain evidence="2">FR3</strain>
    </source>
</reference>
<evidence type="ECO:0000256" key="1">
    <source>
        <dbReference type="SAM" id="MobiDB-lite"/>
    </source>
</evidence>
<dbReference type="AlphaFoldDB" id="A0A1I9G0B0"/>
<feature type="region of interest" description="Disordered" evidence="1">
    <location>
        <begin position="22"/>
        <end position="42"/>
    </location>
</feature>
<reference evidence="2" key="2">
    <citation type="submission" date="2012-12" db="EMBL/GenBank/DDBJ databases">
        <authorList>
            <consortium name="WormBase Consortium"/>
            <person name="Ghedin E."/>
            <person name="Paulini M."/>
        </authorList>
    </citation>
    <scope>NUCLEOTIDE SEQUENCE</scope>
    <source>
        <strain evidence="2">FR3</strain>
    </source>
</reference>
<evidence type="ECO:0000313" key="2">
    <source>
        <dbReference type="EMBL" id="CDP92034.1"/>
    </source>
</evidence>
<name>A0A1I9G0B0_BRUMA</name>
<sequence length="55" mass="6198">MMKFSRFNSRKCLVMIVAFADGSDDDGSADEDDDDNDDDDDCRAMLLHSDEMSTQ</sequence>
<feature type="compositionally biased region" description="Acidic residues" evidence="1">
    <location>
        <begin position="22"/>
        <end position="41"/>
    </location>
</feature>
<dbReference type="EMBL" id="LN856691">
    <property type="protein sequence ID" value="CDP92034.1"/>
    <property type="molecule type" value="Genomic_DNA"/>
</dbReference>